<dbReference type="GO" id="GO:0007165">
    <property type="term" value="P:signal transduction"/>
    <property type="evidence" value="ECO:0007669"/>
    <property type="project" value="InterPro"/>
</dbReference>
<dbReference type="PROSITE" id="PS50238">
    <property type="entry name" value="RHOGAP"/>
    <property type="match status" value="1"/>
</dbReference>
<name>A0A821S8K0_9BILA</name>
<sequence>MIIGVYRQAGQETRIKQLLNELLEDPFTNSLTRENYTEHDVASGLKRFLRQLETPLLGTRQNYDAWLRSTVDSNIPTEQLIQYYRGLLVDLKHNYPIHYATLRKMLLHIHTVSMLSNRNGMVLSNLVSTFAPCIISQALAPPPPPPPPLVNTNAGETRERRGMSLDDIDMKYSKKQEDNISLFNDETQDSIGLLMNTSTPAKLKRNQSLQSSRASMISVSPPSHFPLSSSYARVTPSIQADLEIMNNLCQYYRELFDVTNDEIDHEKKCVEALISLRNNQCQPRKLDGTMVSVYFESRADELNGYAINILEQETTANHVIDKLLKQINKHDCFFWALFEVIIDQNLERPMYSSENISSVLNRYRTYLPQELNRQATFVVKLNYVQFEKERLQQQPQHDLTSIECEYFDLVSKRWIPCLWIYEKTNLLIHRISSEKSMKWKSRFTNSSSTQNNTYRKEAILNSNTILSDQQSLIYSWFIQDLYVYIGADRRIVNPFDMNEYRTLTILNVDLINETTFGTAFRFNGRHQMFAWYLELVRINGHDQWARQASHTIPDGVNYLPLQNYHTPSASLLSTRKKSEQIKTKLITKSSFVASSLGKQLRK</sequence>
<gene>
    <name evidence="2" type="ORF">GRG538_LOCUS8094</name>
    <name evidence="3" type="ORF">QYT958_LOCUS27484</name>
</gene>
<evidence type="ECO:0000259" key="1">
    <source>
        <dbReference type="PROSITE" id="PS50238"/>
    </source>
</evidence>
<comment type="caution">
    <text evidence="3">The sequence shown here is derived from an EMBL/GenBank/DDBJ whole genome shotgun (WGS) entry which is preliminary data.</text>
</comment>
<dbReference type="SUPFAM" id="SSF54236">
    <property type="entry name" value="Ubiquitin-like"/>
    <property type="match status" value="1"/>
</dbReference>
<dbReference type="SMART" id="SM00324">
    <property type="entry name" value="RhoGAP"/>
    <property type="match status" value="1"/>
</dbReference>
<dbReference type="PANTHER" id="PTHR45899">
    <property type="entry name" value="RHO GTPASE ACTIVATING PROTEIN AT 15B, ISOFORM C"/>
    <property type="match status" value="1"/>
</dbReference>
<dbReference type="InterPro" id="IPR029071">
    <property type="entry name" value="Ubiquitin-like_domsf"/>
</dbReference>
<evidence type="ECO:0000313" key="3">
    <source>
        <dbReference type="EMBL" id="CAF4855181.1"/>
    </source>
</evidence>
<feature type="domain" description="Rho-GAP" evidence="1">
    <location>
        <begin position="1"/>
        <end position="172"/>
    </location>
</feature>
<dbReference type="Gene3D" id="1.10.555.10">
    <property type="entry name" value="Rho GTPase activation protein"/>
    <property type="match status" value="1"/>
</dbReference>
<accession>A0A821S8K0</accession>
<evidence type="ECO:0000313" key="2">
    <source>
        <dbReference type="EMBL" id="CAF3379857.1"/>
    </source>
</evidence>
<dbReference type="PANTHER" id="PTHR45899:SF2">
    <property type="entry name" value="RHO GTPASE ACTIVATING PROTEIN AT 15B, ISOFORM C"/>
    <property type="match status" value="1"/>
</dbReference>
<dbReference type="SUPFAM" id="SSF48350">
    <property type="entry name" value="GTPase activation domain, GAP"/>
    <property type="match status" value="1"/>
</dbReference>
<dbReference type="GO" id="GO:0005737">
    <property type="term" value="C:cytoplasm"/>
    <property type="evidence" value="ECO:0007669"/>
    <property type="project" value="TreeGrafter"/>
</dbReference>
<dbReference type="Proteomes" id="UP000663848">
    <property type="component" value="Unassembled WGS sequence"/>
</dbReference>
<proteinExistence type="predicted"/>
<dbReference type="InterPro" id="IPR052227">
    <property type="entry name" value="Arf-Rho-GAP_ANK-PH_domain"/>
</dbReference>
<evidence type="ECO:0000313" key="4">
    <source>
        <dbReference type="Proteomes" id="UP000663848"/>
    </source>
</evidence>
<protein>
    <recommendedName>
        <fullName evidence="1">Rho-GAP domain-containing protein</fullName>
    </recommendedName>
</protein>
<dbReference type="InterPro" id="IPR000198">
    <property type="entry name" value="RhoGAP_dom"/>
</dbReference>
<dbReference type="InterPro" id="IPR008936">
    <property type="entry name" value="Rho_GTPase_activation_prot"/>
</dbReference>
<dbReference type="GO" id="GO:0005547">
    <property type="term" value="F:phosphatidylinositol-3,4,5-trisphosphate binding"/>
    <property type="evidence" value="ECO:0007669"/>
    <property type="project" value="TreeGrafter"/>
</dbReference>
<dbReference type="Pfam" id="PF00620">
    <property type="entry name" value="RhoGAP"/>
    <property type="match status" value="1"/>
</dbReference>
<dbReference type="Pfam" id="PF21989">
    <property type="entry name" value="RA_2"/>
    <property type="match status" value="1"/>
</dbReference>
<dbReference type="EMBL" id="CAJNYT010000865">
    <property type="protein sequence ID" value="CAF3379857.1"/>
    <property type="molecule type" value="Genomic_DNA"/>
</dbReference>
<reference evidence="3" key="1">
    <citation type="submission" date="2021-02" db="EMBL/GenBank/DDBJ databases">
        <authorList>
            <person name="Nowell W R."/>
        </authorList>
    </citation>
    <scope>NUCLEOTIDE SEQUENCE</scope>
</reference>
<dbReference type="Proteomes" id="UP000663872">
    <property type="component" value="Unassembled WGS sequence"/>
</dbReference>
<dbReference type="Gene3D" id="3.10.20.90">
    <property type="entry name" value="Phosphatidylinositol 3-kinase Catalytic Subunit, Chain A, domain 1"/>
    <property type="match status" value="1"/>
</dbReference>
<dbReference type="AlphaFoldDB" id="A0A821S8K0"/>
<dbReference type="EMBL" id="CAJOBR010006999">
    <property type="protein sequence ID" value="CAF4855181.1"/>
    <property type="molecule type" value="Genomic_DNA"/>
</dbReference>
<organism evidence="3 4">
    <name type="scientific">Rotaria socialis</name>
    <dbReference type="NCBI Taxonomy" id="392032"/>
    <lineage>
        <taxon>Eukaryota</taxon>
        <taxon>Metazoa</taxon>
        <taxon>Spiralia</taxon>
        <taxon>Gnathifera</taxon>
        <taxon>Rotifera</taxon>
        <taxon>Eurotatoria</taxon>
        <taxon>Bdelloidea</taxon>
        <taxon>Philodinida</taxon>
        <taxon>Philodinidae</taxon>
        <taxon>Rotaria</taxon>
    </lineage>
</organism>